<dbReference type="Proteomes" id="UP000282818">
    <property type="component" value="Unassembled WGS sequence"/>
</dbReference>
<dbReference type="InterPro" id="IPR027417">
    <property type="entry name" value="P-loop_NTPase"/>
</dbReference>
<keyword evidence="3" id="KW-1185">Reference proteome</keyword>
<evidence type="ECO:0000313" key="2">
    <source>
        <dbReference type="EMBL" id="RVU32796.1"/>
    </source>
</evidence>
<comment type="caution">
    <text evidence="2">The sequence shown here is derived from an EMBL/GenBank/DDBJ whole genome shotgun (WGS) entry which is preliminary data.</text>
</comment>
<evidence type="ECO:0000313" key="3">
    <source>
        <dbReference type="Proteomes" id="UP000282818"/>
    </source>
</evidence>
<dbReference type="Pfam" id="PF13558">
    <property type="entry name" value="SbcC_Walker_B"/>
    <property type="match status" value="1"/>
</dbReference>
<dbReference type="Gene3D" id="3.40.50.300">
    <property type="entry name" value="P-loop containing nucleotide triphosphate hydrolases"/>
    <property type="match status" value="1"/>
</dbReference>
<sequence>MNQQQAEQQKTEQLIQEKVLPLDHQFSHLANLQEEQRASVAELQDSANQSALKAAEVTQQVVQKRGELQQLETAQVALAYCEALQAKLPKAQTLVERAQDRKQLLININNNLNGLSKAVEHHDEELKQVTAGVKTAEENQQSLQQSHNDLNTQLTTLLANKTLAQWEADYQALVERHALLGALPDTQQRYLQQVTEQHNNQTSHVALQNERERNEAELEVLRKQFKESRDHLRDLDKLLQQERHIASLEAERRNLQPDTACPLCGSTEHPLVEQYQALDTDSTQQRRDAMQQQCDAIHAQSQPLTAKKEALQERSKHLAEQQNRISQEIATLEQAWQTSMVQLDEVLAITDTAALAQALEVASTARQTQRQQIEQIRALNMQLHAANTELTSATAAMNQLHADYKLLAGKLAQSQQQLTDEQAQQAQVARELTELDTALHELLGEIAPGSEPIETWLAAQVEACERWQQNGQKITDLQSKVDVLVRDEEHAKAREKELNASLDKARSLLQNTQREITKNREQRQQLFSDDSVEQVRERLQAALQAIETQKKQIQEQANELNAQRASIQGKVSAKAEQIALLSESATEAAEVWQRLLAQSLFADDQAFRAALLDHTERDQLESTLKQLSDSLQIAQDRVAQVTADTQQHEATGHANQYAETEQAAVSQALAEHEVQMRELLLQIGQLDRQLSDDRSRREKQHTLLASRDALAKEEDLLGHLNGMIGSSKGDKFRRFAQGLTLDHLVYLANKRLQRLHARYQLERREGDSLELRVVDTWQADAVRDTRTLSGGESFLVSLALALALSDLVSQKTRIDSLFLDEGFGTLDAETLDTALDALDNLNASGKMVGVISHVDAMKERIPTQIEVTKMSGLGVSRLADQFAIAAA</sequence>
<dbReference type="PANTHER" id="PTHR32114:SF2">
    <property type="entry name" value="ABC TRANSPORTER ABCH.3"/>
    <property type="match status" value="1"/>
</dbReference>
<dbReference type="PANTHER" id="PTHR32114">
    <property type="entry name" value="ABC TRANSPORTER ABCH.3"/>
    <property type="match status" value="1"/>
</dbReference>
<feature type="coiled-coil region" evidence="1">
    <location>
        <begin position="617"/>
        <end position="644"/>
    </location>
</feature>
<dbReference type="EMBL" id="SACQ01000001">
    <property type="protein sequence ID" value="RVU32796.1"/>
    <property type="molecule type" value="Genomic_DNA"/>
</dbReference>
<proteinExistence type="predicted"/>
<feature type="coiled-coil region" evidence="1">
    <location>
        <begin position="29"/>
        <end position="153"/>
    </location>
</feature>
<evidence type="ECO:0008006" key="4">
    <source>
        <dbReference type="Google" id="ProtNLM"/>
    </source>
</evidence>
<gene>
    <name evidence="2" type="ORF">EOE65_03835</name>
</gene>
<dbReference type="RefSeq" id="WP_127692964.1">
    <property type="nucleotide sequence ID" value="NZ_SACQ01000001.1"/>
</dbReference>
<reference evidence="2 3" key="1">
    <citation type="submission" date="2019-01" db="EMBL/GenBank/DDBJ databases">
        <authorList>
            <person name="Chen W.-M."/>
        </authorList>
    </citation>
    <scope>NUCLEOTIDE SEQUENCE [LARGE SCALE GENOMIC DNA]</scope>
    <source>
        <strain evidence="2 3">HPM-16</strain>
    </source>
</reference>
<feature type="coiled-coil region" evidence="1">
    <location>
        <begin position="204"/>
        <end position="231"/>
    </location>
</feature>
<evidence type="ECO:0000256" key="1">
    <source>
        <dbReference type="SAM" id="Coils"/>
    </source>
</evidence>
<keyword evidence="1" id="KW-0175">Coiled coil</keyword>
<organism evidence="2 3">
    <name type="scientific">Neptunomonas marina</name>
    <dbReference type="NCBI Taxonomy" id="1815562"/>
    <lineage>
        <taxon>Bacteria</taxon>
        <taxon>Pseudomonadati</taxon>
        <taxon>Pseudomonadota</taxon>
        <taxon>Gammaproteobacteria</taxon>
        <taxon>Oceanospirillales</taxon>
        <taxon>Oceanospirillaceae</taxon>
        <taxon>Neptunomonas</taxon>
    </lineage>
</organism>
<name>A0A437QE67_9GAMM</name>
<dbReference type="SUPFAM" id="SSF52540">
    <property type="entry name" value="P-loop containing nucleoside triphosphate hydrolases"/>
    <property type="match status" value="1"/>
</dbReference>
<dbReference type="AlphaFoldDB" id="A0A437QE67"/>
<feature type="coiled-coil region" evidence="1">
    <location>
        <begin position="495"/>
        <end position="570"/>
    </location>
</feature>
<accession>A0A437QE67</accession>
<protein>
    <recommendedName>
        <fullName evidence="4">Exonuclease SbcC</fullName>
    </recommendedName>
</protein>